<reference evidence="3 4" key="1">
    <citation type="submission" date="2020-08" db="EMBL/GenBank/DDBJ databases">
        <title>Genomic Encyclopedia of Type Strains, Phase IV (KMG-IV): sequencing the most valuable type-strain genomes for metagenomic binning, comparative biology and taxonomic classification.</title>
        <authorList>
            <person name="Goeker M."/>
        </authorList>
    </citation>
    <scope>NUCLEOTIDE SEQUENCE [LARGE SCALE GENOMIC DNA]</scope>
    <source>
        <strain evidence="3 4">DSM 101806</strain>
    </source>
</reference>
<proteinExistence type="inferred from homology"/>
<evidence type="ECO:0000256" key="1">
    <source>
        <dbReference type="ARBA" id="ARBA00008270"/>
    </source>
</evidence>
<comment type="caution">
    <text evidence="3">The sequence shown here is derived from an EMBL/GenBank/DDBJ whole genome shotgun (WGS) entry which is preliminary data.</text>
</comment>
<dbReference type="GO" id="GO:0102943">
    <property type="term" value="F:trans-2,3-dihydro-3-hydroxy-anthranilate isomerase activity"/>
    <property type="evidence" value="ECO:0007669"/>
    <property type="project" value="UniProtKB-EC"/>
</dbReference>
<dbReference type="RefSeq" id="WP_183995584.1">
    <property type="nucleotide sequence ID" value="NZ_JACIEH010000001.1"/>
</dbReference>
<dbReference type="SUPFAM" id="SSF54506">
    <property type="entry name" value="Diaminopimelate epimerase-like"/>
    <property type="match status" value="1"/>
</dbReference>
<organism evidence="3 4">
    <name type="scientific">Sphingomonas kyeonggiensis</name>
    <dbReference type="NCBI Taxonomy" id="1268553"/>
    <lineage>
        <taxon>Bacteria</taxon>
        <taxon>Pseudomonadati</taxon>
        <taxon>Pseudomonadota</taxon>
        <taxon>Alphaproteobacteria</taxon>
        <taxon>Sphingomonadales</taxon>
        <taxon>Sphingomonadaceae</taxon>
        <taxon>Sphingomonas</taxon>
    </lineage>
</organism>
<dbReference type="AlphaFoldDB" id="A0A7W6NWP4"/>
<dbReference type="InterPro" id="IPR003719">
    <property type="entry name" value="Phenazine_PhzF-like"/>
</dbReference>
<dbReference type="Pfam" id="PF02567">
    <property type="entry name" value="PhzC-PhzF"/>
    <property type="match status" value="1"/>
</dbReference>
<evidence type="ECO:0000256" key="2">
    <source>
        <dbReference type="PIRSR" id="PIRSR016184-1"/>
    </source>
</evidence>
<dbReference type="Proteomes" id="UP000557392">
    <property type="component" value="Unassembled WGS sequence"/>
</dbReference>
<dbReference type="PIRSF" id="PIRSF016184">
    <property type="entry name" value="PhzC_PhzF"/>
    <property type="match status" value="1"/>
</dbReference>
<comment type="similarity">
    <text evidence="1">Belongs to the PhzF family.</text>
</comment>
<feature type="active site" evidence="2">
    <location>
        <position position="51"/>
    </location>
</feature>
<dbReference type="EMBL" id="JACIEH010000001">
    <property type="protein sequence ID" value="MBB4097719.1"/>
    <property type="molecule type" value="Genomic_DNA"/>
</dbReference>
<keyword evidence="3" id="KW-0413">Isomerase</keyword>
<dbReference type="PANTHER" id="PTHR13774:SF32">
    <property type="entry name" value="ANTISENSE-ENHANCING SEQUENCE 1"/>
    <property type="match status" value="1"/>
</dbReference>
<protein>
    <submittedName>
        <fullName evidence="3">Trans-2,3-dihydro-3-hydroxyanthranilate isomerase</fullName>
        <ecNumber evidence="3">5.3.3.17</ecNumber>
    </submittedName>
</protein>
<dbReference type="NCBIfam" id="TIGR00654">
    <property type="entry name" value="PhzF_family"/>
    <property type="match status" value="1"/>
</dbReference>
<keyword evidence="4" id="KW-1185">Reference proteome</keyword>
<dbReference type="PANTHER" id="PTHR13774">
    <property type="entry name" value="PHENAZINE BIOSYNTHESIS PROTEIN"/>
    <property type="match status" value="1"/>
</dbReference>
<evidence type="ECO:0000313" key="3">
    <source>
        <dbReference type="EMBL" id="MBB4097719.1"/>
    </source>
</evidence>
<sequence length="297" mass="32033">MENSARRFAYVTLDVFTETRFGGNPLAVFTAAEGMSDAEMQALAAEMNYSETTFVLPPSDPANTARVRIFHRTAEMPFAGHPNVGTGFVLAGLRPEAGDTLRFEEIAGLVEIRIERDETGQVLGAEIDAPQPLQLLGTLPVPGITACLSLDPADIVTTTHVPTRASLGVDFVFVEVTEEALGFARPDIAAYQRLAEAENDTATRLSIFFYAREDSRIRARMFSPLTGTWEDPATGSANATLGALLLSLGKGDRFDVRQGVEMGRPSTLTVRARQAPDGIRASVAGRCVPVFRGEVEL</sequence>
<gene>
    <name evidence="3" type="ORF">GGR46_001252</name>
</gene>
<dbReference type="Gene3D" id="3.10.310.10">
    <property type="entry name" value="Diaminopimelate Epimerase, Chain A, domain 1"/>
    <property type="match status" value="2"/>
</dbReference>
<accession>A0A7W6NWP4</accession>
<dbReference type="EC" id="5.3.3.17" evidence="3"/>
<dbReference type="GO" id="GO:0005737">
    <property type="term" value="C:cytoplasm"/>
    <property type="evidence" value="ECO:0007669"/>
    <property type="project" value="TreeGrafter"/>
</dbReference>
<evidence type="ECO:0000313" key="4">
    <source>
        <dbReference type="Proteomes" id="UP000557392"/>
    </source>
</evidence>
<name>A0A7W6NWP4_9SPHN</name>